<gene>
    <name evidence="1" type="ORF">GCM10017655_24360</name>
</gene>
<reference evidence="1" key="1">
    <citation type="journal article" date="2014" name="Int. J. Syst. Evol. Microbiol.">
        <title>Complete genome sequence of Corynebacterium casei LMG S-19264T (=DSM 44701T), isolated from a smear-ripened cheese.</title>
        <authorList>
            <consortium name="US DOE Joint Genome Institute (JGI-PGF)"/>
            <person name="Walter F."/>
            <person name="Albersmeier A."/>
            <person name="Kalinowski J."/>
            <person name="Ruckert C."/>
        </authorList>
    </citation>
    <scope>NUCLEOTIDE SEQUENCE</scope>
    <source>
        <strain evidence="1">VKM B-2935</strain>
    </source>
</reference>
<evidence type="ECO:0000313" key="2">
    <source>
        <dbReference type="Proteomes" id="UP001143328"/>
    </source>
</evidence>
<dbReference type="EMBL" id="BSFN01000006">
    <property type="protein sequence ID" value="GLK89374.1"/>
    <property type="molecule type" value="Genomic_DNA"/>
</dbReference>
<comment type="caution">
    <text evidence="1">The sequence shown here is derived from an EMBL/GenBank/DDBJ whole genome shotgun (WGS) entry which is preliminary data.</text>
</comment>
<dbReference type="RefSeq" id="WP_271195572.1">
    <property type="nucleotide sequence ID" value="NZ_BSFN01000006.1"/>
</dbReference>
<sequence>MNALTSALTHKRSFCRVDKLKLFSVNAGVPVELALEQASTLLGCIEALVLSRGAANDDATDSALQYLTQMTRAVVDACHQQDPVFLAQAHRMAKAAHEPKAKVEPVSG</sequence>
<proteinExistence type="predicted"/>
<evidence type="ECO:0000313" key="1">
    <source>
        <dbReference type="EMBL" id="GLK89374.1"/>
    </source>
</evidence>
<reference evidence="1" key="2">
    <citation type="submission" date="2023-01" db="EMBL/GenBank/DDBJ databases">
        <authorList>
            <person name="Sun Q."/>
            <person name="Evtushenko L."/>
        </authorList>
    </citation>
    <scope>NUCLEOTIDE SEQUENCE</scope>
    <source>
        <strain evidence="1">VKM B-2935</strain>
    </source>
</reference>
<evidence type="ECO:0008006" key="3">
    <source>
        <dbReference type="Google" id="ProtNLM"/>
    </source>
</evidence>
<dbReference type="Proteomes" id="UP001143328">
    <property type="component" value="Unassembled WGS sequence"/>
</dbReference>
<dbReference type="AlphaFoldDB" id="A0A9W6K8E4"/>
<organism evidence="1 2">
    <name type="scientific">Pseudomonas turukhanskensis</name>
    <dbReference type="NCBI Taxonomy" id="1806536"/>
    <lineage>
        <taxon>Bacteria</taxon>
        <taxon>Pseudomonadati</taxon>
        <taxon>Pseudomonadota</taxon>
        <taxon>Gammaproteobacteria</taxon>
        <taxon>Pseudomonadales</taxon>
        <taxon>Pseudomonadaceae</taxon>
        <taxon>Pseudomonas</taxon>
    </lineage>
</organism>
<name>A0A9W6K8E4_9PSED</name>
<keyword evidence="2" id="KW-1185">Reference proteome</keyword>
<dbReference type="InterPro" id="IPR021427">
    <property type="entry name" value="DUF3077"/>
</dbReference>
<accession>A0A9W6K8E4</accession>
<protein>
    <recommendedName>
        <fullName evidence="3">DUF3077 domain-containing protein</fullName>
    </recommendedName>
</protein>
<dbReference type="Pfam" id="PF11275">
    <property type="entry name" value="DUF3077"/>
    <property type="match status" value="1"/>
</dbReference>